<dbReference type="RefSeq" id="WP_044220038.1">
    <property type="nucleotide sequence ID" value="NZ_JRYR02000001.1"/>
</dbReference>
<dbReference type="NCBIfam" id="TIGR04057">
    <property type="entry name" value="SusC_RagA_signa"/>
    <property type="match status" value="1"/>
</dbReference>
<keyword evidence="2 7" id="KW-0813">Transport</keyword>
<dbReference type="InterPro" id="IPR039426">
    <property type="entry name" value="TonB-dep_rcpt-like"/>
</dbReference>
<evidence type="ECO:0000256" key="4">
    <source>
        <dbReference type="ARBA" id="ARBA00022692"/>
    </source>
</evidence>
<evidence type="ECO:0000313" key="11">
    <source>
        <dbReference type="Proteomes" id="UP000179797"/>
    </source>
</evidence>
<comment type="similarity">
    <text evidence="7">Belongs to the TonB-dependent receptor family.</text>
</comment>
<dbReference type="InterPro" id="IPR023997">
    <property type="entry name" value="TonB-dep_OMP_SusC/RagA_CS"/>
</dbReference>
<dbReference type="Pfam" id="PF07715">
    <property type="entry name" value="Plug"/>
    <property type="match status" value="1"/>
</dbReference>
<dbReference type="OrthoDB" id="9768177at2"/>
<evidence type="ECO:0000256" key="6">
    <source>
        <dbReference type="ARBA" id="ARBA00023237"/>
    </source>
</evidence>
<dbReference type="InterPro" id="IPR012910">
    <property type="entry name" value="Plug_dom"/>
</dbReference>
<feature type="signal peptide" evidence="8">
    <location>
        <begin position="1"/>
        <end position="21"/>
    </location>
</feature>
<dbReference type="SUPFAM" id="SSF49464">
    <property type="entry name" value="Carboxypeptidase regulatory domain-like"/>
    <property type="match status" value="1"/>
</dbReference>
<dbReference type="EMBL" id="JRYR02000001">
    <property type="protein sequence ID" value="OHX67997.1"/>
    <property type="molecule type" value="Genomic_DNA"/>
</dbReference>
<dbReference type="InterPro" id="IPR037066">
    <property type="entry name" value="Plug_dom_sf"/>
</dbReference>
<keyword evidence="4 7" id="KW-0812">Transmembrane</keyword>
<organism evidence="10 11">
    <name type="scientific">Flammeovirga pacifica</name>
    <dbReference type="NCBI Taxonomy" id="915059"/>
    <lineage>
        <taxon>Bacteria</taxon>
        <taxon>Pseudomonadati</taxon>
        <taxon>Bacteroidota</taxon>
        <taxon>Cytophagia</taxon>
        <taxon>Cytophagales</taxon>
        <taxon>Flammeovirgaceae</taxon>
        <taxon>Flammeovirga</taxon>
    </lineage>
</organism>
<feature type="domain" description="TonB-dependent receptor plug" evidence="9">
    <location>
        <begin position="116"/>
        <end position="220"/>
    </location>
</feature>
<keyword evidence="11" id="KW-1185">Reference proteome</keyword>
<dbReference type="InterPro" id="IPR023996">
    <property type="entry name" value="TonB-dep_OMP_SusC/RagA"/>
</dbReference>
<accession>A0A1S1Z446</accession>
<dbReference type="GO" id="GO:0009279">
    <property type="term" value="C:cell outer membrane"/>
    <property type="evidence" value="ECO:0007669"/>
    <property type="project" value="UniProtKB-SubCell"/>
</dbReference>
<evidence type="ECO:0000256" key="2">
    <source>
        <dbReference type="ARBA" id="ARBA00022448"/>
    </source>
</evidence>
<gene>
    <name evidence="10" type="ORF">NH26_17430</name>
</gene>
<name>A0A1S1Z446_FLAPC</name>
<evidence type="ECO:0000256" key="8">
    <source>
        <dbReference type="SAM" id="SignalP"/>
    </source>
</evidence>
<keyword evidence="3 7" id="KW-1134">Transmembrane beta strand</keyword>
<dbReference type="SUPFAM" id="SSF56935">
    <property type="entry name" value="Porins"/>
    <property type="match status" value="1"/>
</dbReference>
<dbReference type="Proteomes" id="UP000179797">
    <property type="component" value="Unassembled WGS sequence"/>
</dbReference>
<dbReference type="InterPro" id="IPR008969">
    <property type="entry name" value="CarboxyPept-like_regulatory"/>
</dbReference>
<keyword evidence="8" id="KW-0732">Signal</keyword>
<feature type="chain" id="PRO_5010225888" description="TonB-dependent receptor plug domain-containing protein" evidence="8">
    <location>
        <begin position="22"/>
        <end position="1014"/>
    </location>
</feature>
<dbReference type="STRING" id="915059.NH26_17430"/>
<evidence type="ECO:0000256" key="5">
    <source>
        <dbReference type="ARBA" id="ARBA00023136"/>
    </source>
</evidence>
<dbReference type="NCBIfam" id="TIGR04056">
    <property type="entry name" value="OMP_RagA_SusC"/>
    <property type="match status" value="1"/>
</dbReference>
<evidence type="ECO:0000313" key="10">
    <source>
        <dbReference type="EMBL" id="OHX67997.1"/>
    </source>
</evidence>
<dbReference type="FunFam" id="2.170.130.10:FF:000008">
    <property type="entry name" value="SusC/RagA family TonB-linked outer membrane protein"/>
    <property type="match status" value="1"/>
</dbReference>
<evidence type="ECO:0000256" key="1">
    <source>
        <dbReference type="ARBA" id="ARBA00004571"/>
    </source>
</evidence>
<protein>
    <recommendedName>
        <fullName evidence="9">TonB-dependent receptor plug domain-containing protein</fullName>
    </recommendedName>
</protein>
<dbReference type="Gene3D" id="2.60.40.1120">
    <property type="entry name" value="Carboxypeptidase-like, regulatory domain"/>
    <property type="match status" value="1"/>
</dbReference>
<dbReference type="AlphaFoldDB" id="A0A1S1Z446"/>
<reference evidence="10 11" key="1">
    <citation type="journal article" date="2012" name="Int. J. Syst. Evol. Microbiol.">
        <title>Flammeovirga pacifica sp. nov., isolated from deep-sea sediment.</title>
        <authorList>
            <person name="Xu H."/>
            <person name="Fu Y."/>
            <person name="Yang N."/>
            <person name="Ding Z."/>
            <person name="Lai Q."/>
            <person name="Zeng R."/>
        </authorList>
    </citation>
    <scope>NUCLEOTIDE SEQUENCE [LARGE SCALE GENOMIC DNA]</scope>
    <source>
        <strain evidence="11">DSM 24597 / LMG 26175 / WPAGA1</strain>
    </source>
</reference>
<dbReference type="Gene3D" id="2.40.170.20">
    <property type="entry name" value="TonB-dependent receptor, beta-barrel domain"/>
    <property type="match status" value="1"/>
</dbReference>
<evidence type="ECO:0000256" key="3">
    <source>
        <dbReference type="ARBA" id="ARBA00022452"/>
    </source>
</evidence>
<dbReference type="PROSITE" id="PS52016">
    <property type="entry name" value="TONB_DEPENDENT_REC_3"/>
    <property type="match status" value="1"/>
</dbReference>
<dbReference type="Gene3D" id="2.170.130.10">
    <property type="entry name" value="TonB-dependent receptor, plug domain"/>
    <property type="match status" value="1"/>
</dbReference>
<keyword evidence="5 7" id="KW-0472">Membrane</keyword>
<evidence type="ECO:0000256" key="7">
    <source>
        <dbReference type="PROSITE-ProRule" id="PRU01360"/>
    </source>
</evidence>
<keyword evidence="6 7" id="KW-0998">Cell outer membrane</keyword>
<evidence type="ECO:0000259" key="9">
    <source>
        <dbReference type="Pfam" id="PF07715"/>
    </source>
</evidence>
<dbReference type="Pfam" id="PF13715">
    <property type="entry name" value="CarbopepD_reg_2"/>
    <property type="match status" value="1"/>
</dbReference>
<comment type="caution">
    <text evidence="10">The sequence shown here is derived from an EMBL/GenBank/DDBJ whole genome shotgun (WGS) entry which is preliminary data.</text>
</comment>
<proteinExistence type="inferred from homology"/>
<dbReference type="InterPro" id="IPR036942">
    <property type="entry name" value="Beta-barrel_TonB_sf"/>
</dbReference>
<sequence length="1014" mass="112441">MKGNKLHFLILLLFSALQLVAQERIITGRIFDSNNSTPLPGVNVSIQGTTLGSITDFEGNFKIPIPEGSSNLLVSFIGYENKVVEIGSQNEFSIYLVEDIEQLEEVVVVGYGVAKKSDITGAVASVDAEDLTVIATENVEKALQGRVAGVQVTSASDPGGTAKVRIRGVGTINNSDPLYVVDGFPMNDITHIAPTDVESMEVLKDASATAIYGSRGANGVILITTKKGKSLTKPVFTFNAQAGVSQPTKTIKMANASQYSKLRLESNGFGEGSDEYNYLKETYESGTVGTDWQDEILKNGSFQNYNFGIAGGSDNNQYNFSTSYVKNDGIIDHNDMERFFVKFNNNSKLTKWLNFSQGIAYTRTDRSLLNKNFDNGSPFIVALWADPISPVYDEDGNYARTEWSNKNNPRRIVDEEQYKRAIINRFVGSLKMDAQLSKDIVFTSNFGVDYQINSQKKYAPEFFVSPNENRPVSELDEIRNQRTNWVWSNYINYTKKIGKSSFGAMVGGEMQYWQYNNINATGFDIPHNEKLRYMSAAQGTSYIAGSSQNISTIASGFARINYNYDSRYMLTATVRADGSSRFAEGNRWGIFPSFSAGWNLKEEAFLKSAEHLTELKFRAGWGQVGNQSSAGENDYLSAVTNNQRYVIDGKVVEGRIPTAMSNQDLKWETAEMTNFGLDIGLFDDAITLSAEYFIKNTIDMIVPMPVPIYVGAQPPAANVGSMRNNGFEFTANYRNIDHEFKWNIGFNITAIKNTVVELGGVGFIDAGSIGGLGFTTRTEVDHPMAYYYGYTTGGIFRSDEDIQAHVGPNGELLQPNAQVGDLKFLDLNNDGKIDDDDRSNLGSFIPKFTGSINLGGEYKGFDLNLFFTGSYGAQIVNAQKFYIESSKVVLNQTENYYNNRFHPVDNPNGNMHRVSADDPNNNMRFSDQYIEDGSYLRLQNIQLGYTFNDNIKSKMFVKKFRIYASIDNAFTITGYKGYDPSNIGDLKGDPLGQGVDMGTYPTSRIYSAGVNVTF</sequence>
<comment type="subcellular location">
    <subcellularLocation>
        <location evidence="1 7">Cell outer membrane</location>
        <topology evidence="1 7">Multi-pass membrane protein</topology>
    </subcellularLocation>
</comment>